<accession>A0A2T3ZJI4</accession>
<gene>
    <name evidence="3" type="ORF">M441DRAFT_183829</name>
</gene>
<dbReference type="PROSITE" id="PS00463">
    <property type="entry name" value="ZN2_CY6_FUNGAL_1"/>
    <property type="match status" value="1"/>
</dbReference>
<dbReference type="PROSITE" id="PS50048">
    <property type="entry name" value="ZN2_CY6_FUNGAL_2"/>
    <property type="match status" value="1"/>
</dbReference>
<dbReference type="Proteomes" id="UP000240493">
    <property type="component" value="Unassembled WGS sequence"/>
</dbReference>
<proteinExistence type="predicted"/>
<evidence type="ECO:0000259" key="2">
    <source>
        <dbReference type="PROSITE" id="PS50048"/>
    </source>
</evidence>
<sequence>MPSDTLMEIKAPKACRHCHLHKRKCDKRLPSCSRCALKLYRCKYDDDRPPLEAEPVTKLRWSQPLAIQRDSCGLELTPVGERQLLWAACQSQEQYPKQTDAKSLMNLTEDIFAYGGTSAQQVWDKYFATAYSWLPILEESNINFNVLVMQESDIHKDIFALLLLCMYLLNQAPCYHPNHTSNSSLHKATRRVFSLVEASGDVFSHATKLQAGLLLTAYECGHGMTREATSTLGACFGIIRQLEHRREDVLVPVLKRCWAGIVSLDCSIVLSCADSSATLLIPTKEMLPLDAISYLDTEGLSHMETVHRFRMRARSALLVGEAIKAVYADPVSVDCVEAEKLLHDLVRKHTATKEESYSVCEGIAMALSAVASAYKKRVQRIGSTADAKLTIDIKFAYNIAFEMCRVEGSIMRRREKSLKRLCFAGLGCLYRAAVDLDEMCPEGALPEDANQLRENLEWFSGRWKVAEVLLKRLSQNALLRSKQAFSSRSF</sequence>
<dbReference type="EMBL" id="KZ679257">
    <property type="protein sequence ID" value="PTB44969.1"/>
    <property type="molecule type" value="Genomic_DNA"/>
</dbReference>
<dbReference type="GO" id="GO:0000981">
    <property type="term" value="F:DNA-binding transcription factor activity, RNA polymerase II-specific"/>
    <property type="evidence" value="ECO:0007669"/>
    <property type="project" value="InterPro"/>
</dbReference>
<dbReference type="InterPro" id="IPR001138">
    <property type="entry name" value="Zn2Cys6_DnaBD"/>
</dbReference>
<evidence type="ECO:0000256" key="1">
    <source>
        <dbReference type="ARBA" id="ARBA00023242"/>
    </source>
</evidence>
<protein>
    <recommendedName>
        <fullName evidence="2">Zn(2)-C6 fungal-type domain-containing protein</fullName>
    </recommendedName>
</protein>
<organism evidence="3 4">
    <name type="scientific">Trichoderma asperellum (strain ATCC 204424 / CBS 433.97 / NBRC 101777)</name>
    <dbReference type="NCBI Taxonomy" id="1042311"/>
    <lineage>
        <taxon>Eukaryota</taxon>
        <taxon>Fungi</taxon>
        <taxon>Dikarya</taxon>
        <taxon>Ascomycota</taxon>
        <taxon>Pezizomycotina</taxon>
        <taxon>Sordariomycetes</taxon>
        <taxon>Hypocreomycetidae</taxon>
        <taxon>Hypocreales</taxon>
        <taxon>Hypocreaceae</taxon>
        <taxon>Trichoderma</taxon>
    </lineage>
</organism>
<keyword evidence="1" id="KW-0539">Nucleus</keyword>
<dbReference type="InterPro" id="IPR036864">
    <property type="entry name" value="Zn2-C6_fun-type_DNA-bd_sf"/>
</dbReference>
<name>A0A2T3ZJI4_TRIA4</name>
<feature type="domain" description="Zn(2)-C6 fungal-type" evidence="2">
    <location>
        <begin position="14"/>
        <end position="44"/>
    </location>
</feature>
<keyword evidence="4" id="KW-1185">Reference proteome</keyword>
<dbReference type="CDD" id="cd00067">
    <property type="entry name" value="GAL4"/>
    <property type="match status" value="1"/>
</dbReference>
<dbReference type="CDD" id="cd12148">
    <property type="entry name" value="fungal_TF_MHR"/>
    <property type="match status" value="1"/>
</dbReference>
<dbReference type="Pfam" id="PF00172">
    <property type="entry name" value="Zn_clus"/>
    <property type="match status" value="1"/>
</dbReference>
<dbReference type="OrthoDB" id="39175at2759"/>
<dbReference type="Gene3D" id="4.10.240.10">
    <property type="entry name" value="Zn(2)-C6 fungal-type DNA-binding domain"/>
    <property type="match status" value="1"/>
</dbReference>
<dbReference type="GO" id="GO:0008270">
    <property type="term" value="F:zinc ion binding"/>
    <property type="evidence" value="ECO:0007669"/>
    <property type="project" value="InterPro"/>
</dbReference>
<reference evidence="3 4" key="1">
    <citation type="submission" date="2016-07" db="EMBL/GenBank/DDBJ databases">
        <title>Multiple horizontal gene transfer events from other fungi enriched the ability of initially mycotrophic Trichoderma (Ascomycota) to feed on dead plant biomass.</title>
        <authorList>
            <consortium name="DOE Joint Genome Institute"/>
            <person name="Aerts A."/>
            <person name="Atanasova L."/>
            <person name="Chenthamara K."/>
            <person name="Zhang J."/>
            <person name="Grujic M."/>
            <person name="Henrissat B."/>
            <person name="Kuo A."/>
            <person name="Salamov A."/>
            <person name="Lipzen A."/>
            <person name="Labutti K."/>
            <person name="Barry K."/>
            <person name="Miao Y."/>
            <person name="Rahimi M.J."/>
            <person name="Shen Q."/>
            <person name="Grigoriev I.V."/>
            <person name="Kubicek C.P."/>
            <person name="Druzhinina I.S."/>
        </authorList>
    </citation>
    <scope>NUCLEOTIDE SEQUENCE [LARGE SCALE GENOMIC DNA]</scope>
    <source>
        <strain evidence="3 4">CBS 433.97</strain>
    </source>
</reference>
<evidence type="ECO:0000313" key="4">
    <source>
        <dbReference type="Proteomes" id="UP000240493"/>
    </source>
</evidence>
<dbReference type="SUPFAM" id="SSF57701">
    <property type="entry name" value="Zn2/Cys6 DNA-binding domain"/>
    <property type="match status" value="1"/>
</dbReference>
<evidence type="ECO:0000313" key="3">
    <source>
        <dbReference type="EMBL" id="PTB44969.1"/>
    </source>
</evidence>
<dbReference type="AlphaFoldDB" id="A0A2T3ZJI4"/>
<dbReference type="SMART" id="SM00066">
    <property type="entry name" value="GAL4"/>
    <property type="match status" value="1"/>
</dbReference>